<dbReference type="PANTHER" id="PTHR39332:SF7">
    <property type="entry name" value="SRPBCC FAMILY PROTEIN"/>
    <property type="match status" value="1"/>
</dbReference>
<dbReference type="InterPro" id="IPR023393">
    <property type="entry name" value="START-like_dom_sf"/>
</dbReference>
<evidence type="ECO:0000313" key="2">
    <source>
        <dbReference type="EMBL" id="RJE88228.1"/>
    </source>
</evidence>
<keyword evidence="3" id="KW-1185">Reference proteome</keyword>
<dbReference type="AlphaFoldDB" id="A0A418T4T1"/>
<keyword evidence="1" id="KW-0732">Signal</keyword>
<dbReference type="CDD" id="cd07821">
    <property type="entry name" value="PYR_PYL_RCAR_like"/>
    <property type="match status" value="1"/>
</dbReference>
<name>A0A418T4T1_9RHOB</name>
<dbReference type="Gene3D" id="3.30.530.20">
    <property type="match status" value="1"/>
</dbReference>
<dbReference type="PANTHER" id="PTHR39332">
    <property type="entry name" value="BLL4707 PROTEIN"/>
    <property type="match status" value="1"/>
</dbReference>
<feature type="chain" id="PRO_5019356024" evidence="1">
    <location>
        <begin position="23"/>
        <end position="179"/>
    </location>
</feature>
<protein>
    <submittedName>
        <fullName evidence="2">SRPBCC family protein</fullName>
    </submittedName>
</protein>
<reference evidence="3" key="1">
    <citation type="submission" date="2018-09" db="EMBL/GenBank/DDBJ databases">
        <title>Acidovorax cavernicola nov. sp. isolated from Gruta de las Maravillas (Aracena, Spain).</title>
        <authorList>
            <person name="Jurado V."/>
            <person name="Gutierrez-Patricio S."/>
            <person name="Gonzalez-Pimentel J.L."/>
            <person name="Miller A.Z."/>
            <person name="Laiz L."/>
            <person name="Saiz-Jimenez C."/>
        </authorList>
    </citation>
    <scope>NUCLEOTIDE SEQUENCE [LARGE SCALE GENOMIC DNA]</scope>
    <source>
        <strain evidence="3">1011MAR3C25</strain>
    </source>
</reference>
<dbReference type="Pfam" id="PF10604">
    <property type="entry name" value="Polyketide_cyc2"/>
    <property type="match status" value="1"/>
</dbReference>
<dbReference type="EMBL" id="QZCG01000002">
    <property type="protein sequence ID" value="RJE88228.1"/>
    <property type="molecule type" value="Genomic_DNA"/>
</dbReference>
<comment type="caution">
    <text evidence="2">The sequence shown here is derived from an EMBL/GenBank/DDBJ whole genome shotgun (WGS) entry which is preliminary data.</text>
</comment>
<sequence>MTARHLILAASATIFMVGAALAHGPTPQQAEGEIEIAAPPAEVWKILSDPSTYADWHPGIASVSVEGEGKGAKRTVEFADGGSVEDGIDRIDEENMEIRWRLSKEDREAFPVSYYTNSVTVEPAGEGSTVTWEASFFRADTTNEPEESFSDEAAVTAVEQLIDDGLNGLKSAIEGGSSS</sequence>
<dbReference type="SUPFAM" id="SSF55961">
    <property type="entry name" value="Bet v1-like"/>
    <property type="match status" value="1"/>
</dbReference>
<gene>
    <name evidence="2" type="ORF">D3P04_04810</name>
</gene>
<dbReference type="OrthoDB" id="1364128at2"/>
<evidence type="ECO:0000313" key="3">
    <source>
        <dbReference type="Proteomes" id="UP000284202"/>
    </source>
</evidence>
<proteinExistence type="predicted"/>
<accession>A0A418T4T1</accession>
<dbReference type="Proteomes" id="UP000284202">
    <property type="component" value="Unassembled WGS sequence"/>
</dbReference>
<dbReference type="RefSeq" id="WP_119746447.1">
    <property type="nucleotide sequence ID" value="NZ_QZCG01000002.1"/>
</dbReference>
<evidence type="ECO:0000256" key="1">
    <source>
        <dbReference type="SAM" id="SignalP"/>
    </source>
</evidence>
<feature type="signal peptide" evidence="1">
    <location>
        <begin position="1"/>
        <end position="22"/>
    </location>
</feature>
<dbReference type="InterPro" id="IPR019587">
    <property type="entry name" value="Polyketide_cyclase/dehydratase"/>
</dbReference>
<organism evidence="2 3">
    <name type="scientific">Paracoccus onubensis</name>
    <dbReference type="NCBI Taxonomy" id="1675788"/>
    <lineage>
        <taxon>Bacteria</taxon>
        <taxon>Pseudomonadati</taxon>
        <taxon>Pseudomonadota</taxon>
        <taxon>Alphaproteobacteria</taxon>
        <taxon>Rhodobacterales</taxon>
        <taxon>Paracoccaceae</taxon>
        <taxon>Paracoccus</taxon>
    </lineage>
</organism>